<evidence type="ECO:0000313" key="2">
    <source>
        <dbReference type="EMBL" id="PQM44099.1"/>
    </source>
</evidence>
<dbReference type="Proteomes" id="UP000238296">
    <property type="component" value="Unassembled WGS sequence"/>
</dbReference>
<reference evidence="2 3" key="1">
    <citation type="journal article" date="2017" name="Int. J. Syst. Evol. Microbiol.">
        <title>Mycobacterium talmoniae sp. nov., a slowly growing mycobacterium isolated from human respiratory samples.</title>
        <authorList>
            <person name="Davidson R.M."/>
            <person name="DeGroote M.A."/>
            <person name="Marola J.L."/>
            <person name="Buss S."/>
            <person name="Jones V."/>
            <person name="McNeil M.R."/>
            <person name="Freifeld A.G."/>
            <person name="Elaine Epperson L."/>
            <person name="Hasan N.A."/>
            <person name="Jackson M."/>
            <person name="Iwen P.C."/>
            <person name="Salfinger M."/>
            <person name="Strong M."/>
        </authorList>
    </citation>
    <scope>NUCLEOTIDE SEQUENCE [LARGE SCALE GENOMIC DNA]</scope>
    <source>
        <strain evidence="2 3">ATCC BAA-2683</strain>
    </source>
</reference>
<accession>A0A2S8BBS0</accession>
<dbReference type="AlphaFoldDB" id="A0A2S8BBS0"/>
<sequence length="44" mass="5266">MRAEEGDESINDYADEAEQAKDTVAPEPSWWHKLWRSLTFWRGR</sequence>
<dbReference type="RefSeq" id="WP_278184967.1">
    <property type="nucleotide sequence ID" value="NZ_MLQM01000161.1"/>
</dbReference>
<feature type="region of interest" description="Disordered" evidence="1">
    <location>
        <begin position="1"/>
        <end position="24"/>
    </location>
</feature>
<dbReference type="EMBL" id="PPEA01000980">
    <property type="protein sequence ID" value="PQM44099.1"/>
    <property type="molecule type" value="Genomic_DNA"/>
</dbReference>
<proteinExistence type="predicted"/>
<feature type="compositionally biased region" description="Acidic residues" evidence="1">
    <location>
        <begin position="1"/>
        <end position="17"/>
    </location>
</feature>
<evidence type="ECO:0000256" key="1">
    <source>
        <dbReference type="SAM" id="MobiDB-lite"/>
    </source>
</evidence>
<gene>
    <name evidence="2" type="ORF">C1Y40_05740</name>
</gene>
<organism evidence="2 3">
    <name type="scientific">Mycobacterium talmoniae</name>
    <dbReference type="NCBI Taxonomy" id="1858794"/>
    <lineage>
        <taxon>Bacteria</taxon>
        <taxon>Bacillati</taxon>
        <taxon>Actinomycetota</taxon>
        <taxon>Actinomycetes</taxon>
        <taxon>Mycobacteriales</taxon>
        <taxon>Mycobacteriaceae</taxon>
        <taxon>Mycobacterium</taxon>
    </lineage>
</organism>
<evidence type="ECO:0000313" key="3">
    <source>
        <dbReference type="Proteomes" id="UP000238296"/>
    </source>
</evidence>
<protein>
    <submittedName>
        <fullName evidence="2">Uncharacterized protein</fullName>
    </submittedName>
</protein>
<name>A0A2S8BBS0_9MYCO</name>
<comment type="caution">
    <text evidence="2">The sequence shown here is derived from an EMBL/GenBank/DDBJ whole genome shotgun (WGS) entry which is preliminary data.</text>
</comment>